<dbReference type="RefSeq" id="WP_206633791.1">
    <property type="nucleotide sequence ID" value="NZ_QOVM01000002.1"/>
</dbReference>
<dbReference type="GO" id="GO:0005829">
    <property type="term" value="C:cytosol"/>
    <property type="evidence" value="ECO:0007669"/>
    <property type="project" value="TreeGrafter"/>
</dbReference>
<dbReference type="CDD" id="cd01065">
    <property type="entry name" value="NAD_bind_Shikimate_DH"/>
    <property type="match status" value="1"/>
</dbReference>
<dbReference type="InterPro" id="IPR022893">
    <property type="entry name" value="Shikimate_DH_fam"/>
</dbReference>
<dbReference type="PANTHER" id="PTHR21089">
    <property type="entry name" value="SHIKIMATE DEHYDROGENASE"/>
    <property type="match status" value="1"/>
</dbReference>
<evidence type="ECO:0000256" key="2">
    <source>
        <dbReference type="ARBA" id="ARBA00023002"/>
    </source>
</evidence>
<gene>
    <name evidence="5" type="ORF">DSM00_1259</name>
</gene>
<comment type="caution">
    <text evidence="5">The sequence shown here is derived from an EMBL/GenBank/DDBJ whole genome shotgun (WGS) entry which is preliminary data.</text>
</comment>
<protein>
    <submittedName>
        <fullName evidence="5">Shikimate dehydrogenase</fullName>
    </submittedName>
</protein>
<dbReference type="Gene3D" id="3.40.50.10860">
    <property type="entry name" value="Leucine Dehydrogenase, chain A, domain 1"/>
    <property type="match status" value="1"/>
</dbReference>
<dbReference type="Proteomes" id="UP000289238">
    <property type="component" value="Unassembled WGS sequence"/>
</dbReference>
<dbReference type="EMBL" id="QOVM01000002">
    <property type="protein sequence ID" value="RXG23644.1"/>
    <property type="molecule type" value="Genomic_DNA"/>
</dbReference>
<proteinExistence type="predicted"/>
<dbReference type="PANTHER" id="PTHR21089:SF1">
    <property type="entry name" value="BIFUNCTIONAL 3-DEHYDROQUINATE DEHYDRATASE_SHIKIMATE DEHYDROGENASE, CHLOROPLASTIC"/>
    <property type="match status" value="1"/>
</dbReference>
<evidence type="ECO:0000313" key="5">
    <source>
        <dbReference type="EMBL" id="RXG23644.1"/>
    </source>
</evidence>
<evidence type="ECO:0000256" key="1">
    <source>
        <dbReference type="ARBA" id="ARBA00004871"/>
    </source>
</evidence>
<organism evidence="5 6">
    <name type="scientific">Leeuwenhoekiella aequorea</name>
    <dbReference type="NCBI Taxonomy" id="283736"/>
    <lineage>
        <taxon>Bacteria</taxon>
        <taxon>Pseudomonadati</taxon>
        <taxon>Bacteroidota</taxon>
        <taxon>Flavobacteriia</taxon>
        <taxon>Flavobacteriales</taxon>
        <taxon>Flavobacteriaceae</taxon>
        <taxon>Leeuwenhoekiella</taxon>
    </lineage>
</organism>
<dbReference type="SUPFAM" id="SSF51735">
    <property type="entry name" value="NAD(P)-binding Rossmann-fold domains"/>
    <property type="match status" value="1"/>
</dbReference>
<name>A0A4Q0PA64_9FLAO</name>
<dbReference type="AlphaFoldDB" id="A0A4Q0PA64"/>
<keyword evidence="3" id="KW-0057">Aromatic amino acid biosynthesis</keyword>
<dbReference type="GO" id="GO:0009073">
    <property type="term" value="P:aromatic amino acid family biosynthetic process"/>
    <property type="evidence" value="ECO:0007669"/>
    <property type="project" value="UniProtKB-KW"/>
</dbReference>
<dbReference type="InterPro" id="IPR013708">
    <property type="entry name" value="Shikimate_DH-bd_N"/>
</dbReference>
<dbReference type="GO" id="GO:0050661">
    <property type="term" value="F:NADP binding"/>
    <property type="evidence" value="ECO:0007669"/>
    <property type="project" value="TreeGrafter"/>
</dbReference>
<keyword evidence="3" id="KW-0028">Amino-acid biosynthesis</keyword>
<dbReference type="Pfam" id="PF08501">
    <property type="entry name" value="Shikimate_dh_N"/>
    <property type="match status" value="1"/>
</dbReference>
<dbReference type="GO" id="GO:0019632">
    <property type="term" value="P:shikimate metabolic process"/>
    <property type="evidence" value="ECO:0007669"/>
    <property type="project" value="TreeGrafter"/>
</dbReference>
<dbReference type="SUPFAM" id="SSF53223">
    <property type="entry name" value="Aminoacid dehydrogenase-like, N-terminal domain"/>
    <property type="match status" value="1"/>
</dbReference>
<evidence type="ECO:0000313" key="6">
    <source>
        <dbReference type="Proteomes" id="UP000289238"/>
    </source>
</evidence>
<dbReference type="GO" id="GO:0009423">
    <property type="term" value="P:chorismate biosynthetic process"/>
    <property type="evidence" value="ECO:0007669"/>
    <property type="project" value="TreeGrafter"/>
</dbReference>
<evidence type="ECO:0000256" key="3">
    <source>
        <dbReference type="ARBA" id="ARBA00023141"/>
    </source>
</evidence>
<comment type="pathway">
    <text evidence="1">Metabolic intermediate biosynthesis; chorismate biosynthesis; chorismate from D-erythrose 4-phosphate and phosphoenolpyruvate: step 4/7.</text>
</comment>
<dbReference type="InterPro" id="IPR046346">
    <property type="entry name" value="Aminoacid_DH-like_N_sf"/>
</dbReference>
<accession>A0A4Q0PA64</accession>
<reference evidence="5 6" key="1">
    <citation type="submission" date="2018-07" db="EMBL/GenBank/DDBJ databases">
        <title>Leeuwenhoekiella genomics.</title>
        <authorList>
            <person name="Tahon G."/>
            <person name="Willems A."/>
        </authorList>
    </citation>
    <scope>NUCLEOTIDE SEQUENCE [LARGE SCALE GENOMIC DNA]</scope>
    <source>
        <strain evidence="5 6">LMG 22550</strain>
    </source>
</reference>
<sequence>MIKLGLIGKDIDYSFSRLYFTEKFEKETIEADYSNFDCKSVQELKELFETRKDCLGFNVTIPYKESVVPFLDEMNKHASAIGAVNTIKRQQNGKLKGFNTDYLGFRKSLQPFLKLKSHNHALILGTGGASKAIAYALELEDITYKFVSRSPKKGQLTYSDLTSAVLSKYTLIINTTPIGTHPNVLECPKILYRALTKDHLLYDLVYNPAESLFLKNGRIQGAKTTNGFEMLKLQAEAAWEIWN</sequence>
<dbReference type="GO" id="GO:0004764">
    <property type="term" value="F:shikimate 3-dehydrogenase (NADP+) activity"/>
    <property type="evidence" value="ECO:0007669"/>
    <property type="project" value="InterPro"/>
</dbReference>
<evidence type="ECO:0000259" key="4">
    <source>
        <dbReference type="Pfam" id="PF08501"/>
    </source>
</evidence>
<keyword evidence="2" id="KW-0560">Oxidoreductase</keyword>
<feature type="domain" description="Shikimate dehydrogenase substrate binding N-terminal" evidence="4">
    <location>
        <begin position="6"/>
        <end position="87"/>
    </location>
</feature>
<dbReference type="InterPro" id="IPR036291">
    <property type="entry name" value="NAD(P)-bd_dom_sf"/>
</dbReference>
<keyword evidence="6" id="KW-1185">Reference proteome</keyword>
<dbReference type="Gene3D" id="3.40.50.720">
    <property type="entry name" value="NAD(P)-binding Rossmann-like Domain"/>
    <property type="match status" value="1"/>
</dbReference>